<dbReference type="EMBL" id="CP099427">
    <property type="protein sequence ID" value="USW58128.1"/>
    <property type="molecule type" value="Genomic_DNA"/>
</dbReference>
<feature type="region of interest" description="Disordered" evidence="1">
    <location>
        <begin position="141"/>
        <end position="167"/>
    </location>
</feature>
<organism evidence="2 3">
    <name type="scientific">Septoria linicola</name>
    <dbReference type="NCBI Taxonomy" id="215465"/>
    <lineage>
        <taxon>Eukaryota</taxon>
        <taxon>Fungi</taxon>
        <taxon>Dikarya</taxon>
        <taxon>Ascomycota</taxon>
        <taxon>Pezizomycotina</taxon>
        <taxon>Dothideomycetes</taxon>
        <taxon>Dothideomycetidae</taxon>
        <taxon>Mycosphaerellales</taxon>
        <taxon>Mycosphaerellaceae</taxon>
        <taxon>Septoria</taxon>
    </lineage>
</organism>
<keyword evidence="3" id="KW-1185">Reference proteome</keyword>
<name>A0A9Q9ER21_9PEZI</name>
<dbReference type="Proteomes" id="UP001056384">
    <property type="component" value="Chromosome 10"/>
</dbReference>
<reference evidence="2" key="1">
    <citation type="submission" date="2022-06" db="EMBL/GenBank/DDBJ databases">
        <title>Complete genome sequences of two strains of the flax pathogen Septoria linicola.</title>
        <authorList>
            <person name="Lapalu N."/>
            <person name="Simon A."/>
            <person name="Demenou B."/>
            <person name="Paumier D."/>
            <person name="Guillot M.-P."/>
            <person name="Gout L."/>
            <person name="Valade R."/>
        </authorList>
    </citation>
    <scope>NUCLEOTIDE SEQUENCE</scope>
    <source>
        <strain evidence="2">SE15195</strain>
    </source>
</reference>
<dbReference type="AlphaFoldDB" id="A0A9Q9ER21"/>
<sequence>MSRRKDNRRSSELPAELEGSLDIIRNHSPSSILYQTAMETASHYIVTNIAPGSYLPCIINNLKLVHHELTCRGTLEDRVEEVMYQLQADVQAYLIRMLAKMIDDGLELERIIDMLREATNADAGQSTQEYGCEMGISKDEAGSAEMRPSHVDVGHGGAMDKETKHEK</sequence>
<protein>
    <submittedName>
        <fullName evidence="2">Uncharacterized protein</fullName>
    </submittedName>
</protein>
<accession>A0A9Q9ER21</accession>
<evidence type="ECO:0000256" key="1">
    <source>
        <dbReference type="SAM" id="MobiDB-lite"/>
    </source>
</evidence>
<gene>
    <name evidence="2" type="ORF">Slin15195_G114470</name>
</gene>
<proteinExistence type="predicted"/>
<evidence type="ECO:0000313" key="3">
    <source>
        <dbReference type="Proteomes" id="UP001056384"/>
    </source>
</evidence>
<evidence type="ECO:0000313" key="2">
    <source>
        <dbReference type="EMBL" id="USW58128.1"/>
    </source>
</evidence>